<accession>B3H037</accession>
<dbReference type="HOGENOM" id="CLU_3195097_0_0_6"/>
<sequence>MVSCDNHTQLFWAICGISYTKHNRKNICKIFRKTDRLPLLKTRSN</sequence>
<reference evidence="2" key="1">
    <citation type="submission" date="2008-06" db="EMBL/GenBank/DDBJ databases">
        <title>Genome and proteome analysis of A. pleuropneumoniae serotype 7.</title>
        <authorList>
            <person name="Linke B."/>
            <person name="Buettner F."/>
            <person name="Martinez-Arias R."/>
            <person name="Goesmann A."/>
            <person name="Baltes N."/>
            <person name="Tegetmeyer H."/>
            <person name="Singh M."/>
            <person name="Gerlach G.F."/>
        </authorList>
    </citation>
    <scope>NUCLEOTIDE SEQUENCE [LARGE SCALE GENOMIC DNA]</scope>
    <source>
        <strain evidence="2">AP76</strain>
    </source>
</reference>
<dbReference type="Proteomes" id="UP000001226">
    <property type="component" value="Chromosome"/>
</dbReference>
<organism evidence="1 2">
    <name type="scientific">Actinobacillus pleuropneumoniae serotype 7 (strain AP76)</name>
    <dbReference type="NCBI Taxonomy" id="537457"/>
    <lineage>
        <taxon>Bacteria</taxon>
        <taxon>Pseudomonadati</taxon>
        <taxon>Pseudomonadota</taxon>
        <taxon>Gammaproteobacteria</taxon>
        <taxon>Pasteurellales</taxon>
        <taxon>Pasteurellaceae</taxon>
        <taxon>Actinobacillus</taxon>
    </lineage>
</organism>
<name>B3H037_ACTP7</name>
<proteinExistence type="predicted"/>
<dbReference type="EMBL" id="CP001091">
    <property type="protein sequence ID" value="ACE60849.1"/>
    <property type="molecule type" value="Genomic_DNA"/>
</dbReference>
<gene>
    <name evidence="1" type="ordered locus">APP7_0197</name>
</gene>
<evidence type="ECO:0000313" key="1">
    <source>
        <dbReference type="EMBL" id="ACE60849.1"/>
    </source>
</evidence>
<evidence type="ECO:0000313" key="2">
    <source>
        <dbReference type="Proteomes" id="UP000001226"/>
    </source>
</evidence>
<dbReference type="KEGG" id="apa:APP7_0197"/>
<dbReference type="AlphaFoldDB" id="B3H037"/>
<protein>
    <submittedName>
        <fullName evidence="1">Uncharacterized protein</fullName>
    </submittedName>
</protein>